<dbReference type="InterPro" id="IPR000330">
    <property type="entry name" value="SNF2_N"/>
</dbReference>
<evidence type="ECO:0000256" key="3">
    <source>
        <dbReference type="ARBA" id="ARBA00022840"/>
    </source>
</evidence>
<keyword evidence="3" id="KW-0067">ATP-binding</keyword>
<sequence length="97" mass="10834">MVNWATEPGKFAPELSILVLQGADRKKHFQSLEAVDLMLTTYPLLAHDQAILAERGWHMVFLDEAQVIKNANAAKTKLVHGLKSPHRFCLNRDAAGK</sequence>
<keyword evidence="5" id="KW-0614">Plasmid</keyword>
<reference evidence="5 6" key="1">
    <citation type="journal article" date="2019" name="Phytopathology">
        <title>A Novel Group of Rhizobium tumorigenes-Like Agrobacteria Associated with Crown Gall Disease of Rhododendron and Blueberry.</title>
        <authorList>
            <person name="Kuzmanovic N."/>
            <person name="Behrens P."/>
            <person name="Idczak E."/>
            <person name="Wagner S."/>
            <person name="Gotz M."/>
            <person name="Sproer C."/>
            <person name="Bunk B."/>
            <person name="Overmann J."/>
            <person name="Smalla K."/>
        </authorList>
    </citation>
    <scope>NUCLEOTIDE SEQUENCE [LARGE SCALE GENOMIC DNA]</scope>
    <source>
        <strain evidence="6">rho-6.2</strain>
    </source>
</reference>
<dbReference type="InterPro" id="IPR050628">
    <property type="entry name" value="SNF2_RAD54_helicase_TF"/>
</dbReference>
<keyword evidence="1" id="KW-0547">Nucleotide-binding</keyword>
<proteinExistence type="predicted"/>
<reference evidence="5 6" key="2">
    <citation type="journal article" date="2023" name="MicrobiologyOpen">
        <title>Genomics of the tumorigenes clade of the family Rhizobiaceae and description of Rhizobium rhododendri sp. nov.</title>
        <authorList>
            <person name="Kuzmanovic N."/>
            <person name="diCenzo G.C."/>
            <person name="Bunk B."/>
            <person name="Sproeer C."/>
            <person name="Fruehling A."/>
            <person name="Neumann-Schaal M."/>
            <person name="Overmann J."/>
            <person name="Smalla K."/>
        </authorList>
    </citation>
    <scope>NUCLEOTIDE SEQUENCE [LARGE SCALE GENOMIC DNA]</scope>
    <source>
        <strain evidence="6">rho-6.2</strain>
        <plasmid evidence="5 6">unnamed1</plasmid>
    </source>
</reference>
<name>A0ABY8IRF7_9HYPH</name>
<evidence type="ECO:0000259" key="4">
    <source>
        <dbReference type="Pfam" id="PF00176"/>
    </source>
</evidence>
<evidence type="ECO:0000313" key="5">
    <source>
        <dbReference type="EMBL" id="WFS26106.1"/>
    </source>
</evidence>
<protein>
    <submittedName>
        <fullName evidence="5">SNF2-related protein</fullName>
    </submittedName>
</protein>
<keyword evidence="6" id="KW-1185">Reference proteome</keyword>
<evidence type="ECO:0000256" key="2">
    <source>
        <dbReference type="ARBA" id="ARBA00022801"/>
    </source>
</evidence>
<dbReference type="Gene3D" id="3.40.50.10810">
    <property type="entry name" value="Tandem AAA-ATPase domain"/>
    <property type="match status" value="1"/>
</dbReference>
<dbReference type="PANTHER" id="PTHR45626">
    <property type="entry name" value="TRANSCRIPTION TERMINATION FACTOR 2-RELATED"/>
    <property type="match status" value="1"/>
</dbReference>
<organism evidence="5 6">
    <name type="scientific">Rhizobium rhododendri</name>
    <dbReference type="NCBI Taxonomy" id="2506430"/>
    <lineage>
        <taxon>Bacteria</taxon>
        <taxon>Pseudomonadati</taxon>
        <taxon>Pseudomonadota</taxon>
        <taxon>Alphaproteobacteria</taxon>
        <taxon>Hyphomicrobiales</taxon>
        <taxon>Rhizobiaceae</taxon>
        <taxon>Rhizobium/Agrobacterium group</taxon>
        <taxon>Rhizobium</taxon>
    </lineage>
</organism>
<dbReference type="Pfam" id="PF00176">
    <property type="entry name" value="SNF2-rel_dom"/>
    <property type="match status" value="1"/>
</dbReference>
<dbReference type="SUPFAM" id="SSF52540">
    <property type="entry name" value="P-loop containing nucleoside triphosphate hydrolases"/>
    <property type="match status" value="1"/>
</dbReference>
<evidence type="ECO:0000256" key="1">
    <source>
        <dbReference type="ARBA" id="ARBA00022741"/>
    </source>
</evidence>
<geneLocation type="plasmid" evidence="5 6">
    <name>unnamed1</name>
</geneLocation>
<dbReference type="EMBL" id="CP117268">
    <property type="protein sequence ID" value="WFS26106.1"/>
    <property type="molecule type" value="Genomic_DNA"/>
</dbReference>
<gene>
    <name evidence="5" type="ORF">PR018_20145</name>
</gene>
<dbReference type="InterPro" id="IPR038718">
    <property type="entry name" value="SNF2-like_sf"/>
</dbReference>
<keyword evidence="2" id="KW-0378">Hydrolase</keyword>
<dbReference type="InterPro" id="IPR027417">
    <property type="entry name" value="P-loop_NTPase"/>
</dbReference>
<dbReference type="Proteomes" id="UP000318939">
    <property type="component" value="Plasmid unnamed1"/>
</dbReference>
<accession>A0ABY8IRF7</accession>
<evidence type="ECO:0000313" key="6">
    <source>
        <dbReference type="Proteomes" id="UP000318939"/>
    </source>
</evidence>
<feature type="domain" description="SNF2 N-terminal" evidence="4">
    <location>
        <begin position="2"/>
        <end position="90"/>
    </location>
</feature>